<accession>A0A6A6NQM4</accession>
<name>A0A6A6NQM4_9PEZI</name>
<dbReference type="Pfam" id="PF02771">
    <property type="entry name" value="Acyl-CoA_dh_N"/>
    <property type="match status" value="1"/>
</dbReference>
<dbReference type="GO" id="GO:0003995">
    <property type="term" value="F:acyl-CoA dehydrogenase activity"/>
    <property type="evidence" value="ECO:0007669"/>
    <property type="project" value="TreeGrafter"/>
</dbReference>
<dbReference type="InterPro" id="IPR013786">
    <property type="entry name" value="AcylCoA_DH/ox_N"/>
</dbReference>
<dbReference type="AlphaFoldDB" id="A0A6A6NQM4"/>
<sequence length="160" mass="16946">MLLNSKRILIRCKSRTIYIMIDFTLTPAQQRLQQGARVLAQAHLAGAFANYNYLLTQRERFQTLRPIFRAAVSAGLIKGQIPTGYGGGAGVLLDAAILVEELCSVDPSGSLAILGVGLGFTPLILGGSDEQKKRLLAPFLSGEGEPLAALAHSEPGGTAN</sequence>
<dbReference type="GO" id="GO:0033539">
    <property type="term" value="P:fatty acid beta-oxidation using acyl-CoA dehydrogenase"/>
    <property type="evidence" value="ECO:0007669"/>
    <property type="project" value="TreeGrafter"/>
</dbReference>
<keyword evidence="3" id="KW-1185">Reference proteome</keyword>
<dbReference type="SUPFAM" id="SSF56645">
    <property type="entry name" value="Acyl-CoA dehydrogenase NM domain-like"/>
    <property type="match status" value="1"/>
</dbReference>
<dbReference type="InterPro" id="IPR037069">
    <property type="entry name" value="AcylCoA_DH/ox_N_sf"/>
</dbReference>
<dbReference type="Proteomes" id="UP000799766">
    <property type="component" value="Unassembled WGS sequence"/>
</dbReference>
<dbReference type="GO" id="GO:0050660">
    <property type="term" value="F:flavin adenine dinucleotide binding"/>
    <property type="evidence" value="ECO:0007669"/>
    <property type="project" value="InterPro"/>
</dbReference>
<dbReference type="PANTHER" id="PTHR43884:SF12">
    <property type="entry name" value="ISOVALERYL-COA DEHYDROGENASE, MITOCHONDRIAL-RELATED"/>
    <property type="match status" value="1"/>
</dbReference>
<dbReference type="EMBL" id="MU001694">
    <property type="protein sequence ID" value="KAF2453868.1"/>
    <property type="molecule type" value="Genomic_DNA"/>
</dbReference>
<proteinExistence type="predicted"/>
<dbReference type="GO" id="GO:0046359">
    <property type="term" value="P:butyrate catabolic process"/>
    <property type="evidence" value="ECO:0007669"/>
    <property type="project" value="TreeGrafter"/>
</dbReference>
<feature type="domain" description="Acyl-CoA dehydrogenase/oxidase N-terminal" evidence="1">
    <location>
        <begin position="26"/>
        <end position="143"/>
    </location>
</feature>
<gene>
    <name evidence="2" type="ORF">BDY21DRAFT_354373</name>
</gene>
<evidence type="ECO:0000313" key="3">
    <source>
        <dbReference type="Proteomes" id="UP000799766"/>
    </source>
</evidence>
<reference evidence="2" key="1">
    <citation type="journal article" date="2020" name="Stud. Mycol.">
        <title>101 Dothideomycetes genomes: a test case for predicting lifestyles and emergence of pathogens.</title>
        <authorList>
            <person name="Haridas S."/>
            <person name="Albert R."/>
            <person name="Binder M."/>
            <person name="Bloem J."/>
            <person name="Labutti K."/>
            <person name="Salamov A."/>
            <person name="Andreopoulos B."/>
            <person name="Baker S."/>
            <person name="Barry K."/>
            <person name="Bills G."/>
            <person name="Bluhm B."/>
            <person name="Cannon C."/>
            <person name="Castanera R."/>
            <person name="Culley D."/>
            <person name="Daum C."/>
            <person name="Ezra D."/>
            <person name="Gonzalez J."/>
            <person name="Henrissat B."/>
            <person name="Kuo A."/>
            <person name="Liang C."/>
            <person name="Lipzen A."/>
            <person name="Lutzoni F."/>
            <person name="Magnuson J."/>
            <person name="Mondo S."/>
            <person name="Nolan M."/>
            <person name="Ohm R."/>
            <person name="Pangilinan J."/>
            <person name="Park H.-J."/>
            <person name="Ramirez L."/>
            <person name="Alfaro M."/>
            <person name="Sun H."/>
            <person name="Tritt A."/>
            <person name="Yoshinaga Y."/>
            <person name="Zwiers L.-H."/>
            <person name="Turgeon B."/>
            <person name="Goodwin S."/>
            <person name="Spatafora J."/>
            <person name="Crous P."/>
            <person name="Grigoriev I."/>
        </authorList>
    </citation>
    <scope>NUCLEOTIDE SEQUENCE</scope>
    <source>
        <strain evidence="2">ATCC 16933</strain>
    </source>
</reference>
<dbReference type="InterPro" id="IPR009100">
    <property type="entry name" value="AcylCoA_DH/oxidase_NM_dom_sf"/>
</dbReference>
<protein>
    <submittedName>
        <fullName evidence="2">Acyl-CoA dehydrogenase/oxidase</fullName>
    </submittedName>
</protein>
<dbReference type="OrthoDB" id="10016597at2759"/>
<evidence type="ECO:0000259" key="1">
    <source>
        <dbReference type="Pfam" id="PF02771"/>
    </source>
</evidence>
<dbReference type="Gene3D" id="1.10.540.10">
    <property type="entry name" value="Acyl-CoA dehydrogenase/oxidase, N-terminal domain"/>
    <property type="match status" value="1"/>
</dbReference>
<dbReference type="PANTHER" id="PTHR43884">
    <property type="entry name" value="ACYL-COA DEHYDROGENASE"/>
    <property type="match status" value="1"/>
</dbReference>
<evidence type="ECO:0000313" key="2">
    <source>
        <dbReference type="EMBL" id="KAF2453868.1"/>
    </source>
</evidence>
<organism evidence="2 3">
    <name type="scientific">Lineolata rhizophorae</name>
    <dbReference type="NCBI Taxonomy" id="578093"/>
    <lineage>
        <taxon>Eukaryota</taxon>
        <taxon>Fungi</taxon>
        <taxon>Dikarya</taxon>
        <taxon>Ascomycota</taxon>
        <taxon>Pezizomycotina</taxon>
        <taxon>Dothideomycetes</taxon>
        <taxon>Dothideomycetes incertae sedis</taxon>
        <taxon>Lineolatales</taxon>
        <taxon>Lineolataceae</taxon>
        <taxon>Lineolata</taxon>
    </lineage>
</organism>